<evidence type="ECO:0000313" key="3">
    <source>
        <dbReference type="Proteomes" id="UP001337655"/>
    </source>
</evidence>
<evidence type="ECO:0008006" key="4">
    <source>
        <dbReference type="Google" id="ProtNLM"/>
    </source>
</evidence>
<proteinExistence type="predicted"/>
<feature type="region of interest" description="Disordered" evidence="1">
    <location>
        <begin position="219"/>
        <end position="287"/>
    </location>
</feature>
<evidence type="ECO:0000313" key="2">
    <source>
        <dbReference type="EMBL" id="KAK5164873.1"/>
    </source>
</evidence>
<sequence length="314" mass="31585">MTSVDHGRYIGARESTKVTAFHNVNEPALRRHSRKETSRDPFDGKEYNPLRPRTNICQLQHNNTTTMPSSTTAMLSLLAFAFSANAALQNAIIIVSASHGGAGQDITNTTITVPMSQTYTNPKVLDEVSTLYIANSTGVPAASVTCTPYRNPDGTGDAGLAFTVEDPSELSTNTVQVGSIVCITTDISLAPPSGPPGGPVPLSSSSAVASSILTKTLSSKHATKTTGGGGGAVTSTSVKTRSAGGTAETSESTVTSMVSASGSPSRATGAAGGASNTASASTSSTSGNAASGIGLGSEFYGGLALAGFGLAFVL</sequence>
<evidence type="ECO:0000256" key="1">
    <source>
        <dbReference type="SAM" id="MobiDB-lite"/>
    </source>
</evidence>
<protein>
    <recommendedName>
        <fullName evidence="4">GPI anchored protein</fullName>
    </recommendedName>
</protein>
<keyword evidence="3" id="KW-1185">Reference proteome</keyword>
<dbReference type="GeneID" id="89930868"/>
<dbReference type="Proteomes" id="UP001337655">
    <property type="component" value="Unassembled WGS sequence"/>
</dbReference>
<gene>
    <name evidence="2" type="ORF">LTR77_009537</name>
</gene>
<reference evidence="2 3" key="1">
    <citation type="submission" date="2023-08" db="EMBL/GenBank/DDBJ databases">
        <title>Black Yeasts Isolated from many extreme environments.</title>
        <authorList>
            <person name="Coleine C."/>
            <person name="Stajich J.E."/>
            <person name="Selbmann L."/>
        </authorList>
    </citation>
    <scope>NUCLEOTIDE SEQUENCE [LARGE SCALE GENOMIC DNA]</scope>
    <source>
        <strain evidence="2 3">CCFEE 5935</strain>
    </source>
</reference>
<comment type="caution">
    <text evidence="2">The sequence shown here is derived from an EMBL/GenBank/DDBJ whole genome shotgun (WGS) entry which is preliminary data.</text>
</comment>
<feature type="region of interest" description="Disordered" evidence="1">
    <location>
        <begin position="26"/>
        <end position="50"/>
    </location>
</feature>
<feature type="compositionally biased region" description="Low complexity" evidence="1">
    <location>
        <begin position="233"/>
        <end position="287"/>
    </location>
</feature>
<dbReference type="RefSeq" id="XP_064655069.1">
    <property type="nucleotide sequence ID" value="XM_064806764.1"/>
</dbReference>
<name>A0AAV9NYX4_9PEZI</name>
<accession>A0AAV9NYX4</accession>
<dbReference type="AlphaFoldDB" id="A0AAV9NYX4"/>
<feature type="compositionally biased region" description="Basic and acidic residues" evidence="1">
    <location>
        <begin position="35"/>
        <end position="48"/>
    </location>
</feature>
<dbReference type="EMBL" id="JAVRRT010000018">
    <property type="protein sequence ID" value="KAK5164873.1"/>
    <property type="molecule type" value="Genomic_DNA"/>
</dbReference>
<organism evidence="2 3">
    <name type="scientific">Saxophila tyrrhenica</name>
    <dbReference type="NCBI Taxonomy" id="1690608"/>
    <lineage>
        <taxon>Eukaryota</taxon>
        <taxon>Fungi</taxon>
        <taxon>Dikarya</taxon>
        <taxon>Ascomycota</taxon>
        <taxon>Pezizomycotina</taxon>
        <taxon>Dothideomycetes</taxon>
        <taxon>Dothideomycetidae</taxon>
        <taxon>Mycosphaerellales</taxon>
        <taxon>Extremaceae</taxon>
        <taxon>Saxophila</taxon>
    </lineage>
</organism>